<reference evidence="1 2" key="1">
    <citation type="journal article" date="2024" name="Nat. Commun.">
        <title>Phylogenomics reveals the evolutionary origins of lichenization in chlorophyte algae.</title>
        <authorList>
            <person name="Puginier C."/>
            <person name="Libourel C."/>
            <person name="Otte J."/>
            <person name="Skaloud P."/>
            <person name="Haon M."/>
            <person name="Grisel S."/>
            <person name="Petersen M."/>
            <person name="Berrin J.G."/>
            <person name="Delaux P.M."/>
            <person name="Dal Grande F."/>
            <person name="Keller J."/>
        </authorList>
    </citation>
    <scope>NUCLEOTIDE SEQUENCE [LARGE SCALE GENOMIC DNA]</scope>
    <source>
        <strain evidence="1 2">SAG 245.80</strain>
    </source>
</reference>
<proteinExistence type="predicted"/>
<dbReference type="EMBL" id="JALJOU010000046">
    <property type="protein sequence ID" value="KAK9831471.1"/>
    <property type="molecule type" value="Genomic_DNA"/>
</dbReference>
<protein>
    <recommendedName>
        <fullName evidence="3">Glycosyltransferase</fullName>
    </recommendedName>
</protein>
<evidence type="ECO:0000313" key="2">
    <source>
        <dbReference type="Proteomes" id="UP001445335"/>
    </source>
</evidence>
<evidence type="ECO:0000313" key="1">
    <source>
        <dbReference type="EMBL" id="KAK9831471.1"/>
    </source>
</evidence>
<dbReference type="AlphaFoldDB" id="A0AAW1RD75"/>
<organism evidence="1 2">
    <name type="scientific">Elliptochloris bilobata</name>
    <dbReference type="NCBI Taxonomy" id="381761"/>
    <lineage>
        <taxon>Eukaryota</taxon>
        <taxon>Viridiplantae</taxon>
        <taxon>Chlorophyta</taxon>
        <taxon>core chlorophytes</taxon>
        <taxon>Trebouxiophyceae</taxon>
        <taxon>Trebouxiophyceae incertae sedis</taxon>
        <taxon>Elliptochloris clade</taxon>
        <taxon>Elliptochloris</taxon>
    </lineage>
</organism>
<sequence length="244" mass="26881">MFRQTVHSLLTAGWRGPVVVLDNSSGHETSADDSLLRSGVEVLRTTGSLNFAQLQNVAASIAVERGLEYFFCAHPGVLVLGPDANTSFAAAAERCVERWDASQPDWGLIFFGSDRLMAVRVKAAADVHWDVFVPQYRADCDFYQSLKVSGWGLLHCDAGRIVSAWQKLEVPYGNHTAAAAVLDEHARAGVADGYAISAARAAARSPEAKVAWAMQMRTSIEYYQYKWRMDECDMPDGHLPWQAE</sequence>
<comment type="caution">
    <text evidence="1">The sequence shown here is derived from an EMBL/GenBank/DDBJ whole genome shotgun (WGS) entry which is preliminary data.</text>
</comment>
<gene>
    <name evidence="1" type="ORF">WJX81_008431</name>
</gene>
<keyword evidence="2" id="KW-1185">Reference proteome</keyword>
<name>A0AAW1RD75_9CHLO</name>
<accession>A0AAW1RD75</accession>
<evidence type="ECO:0008006" key="3">
    <source>
        <dbReference type="Google" id="ProtNLM"/>
    </source>
</evidence>
<dbReference type="Proteomes" id="UP001445335">
    <property type="component" value="Unassembled WGS sequence"/>
</dbReference>